<protein>
    <recommendedName>
        <fullName evidence="1">HMA domain-containing protein</fullName>
    </recommendedName>
</protein>
<evidence type="ECO:0000313" key="3">
    <source>
        <dbReference type="Proteomes" id="UP000825729"/>
    </source>
</evidence>
<evidence type="ECO:0000313" key="2">
    <source>
        <dbReference type="EMBL" id="KAG9452342.1"/>
    </source>
</evidence>
<dbReference type="AlphaFoldDB" id="A0AAV7EXJ5"/>
<dbReference type="EMBL" id="JAINDJ010000003">
    <property type="protein sequence ID" value="KAG9452342.1"/>
    <property type="molecule type" value="Genomic_DNA"/>
</dbReference>
<feature type="domain" description="HMA" evidence="1">
    <location>
        <begin position="27"/>
        <end position="68"/>
    </location>
</feature>
<proteinExistence type="predicted"/>
<dbReference type="SUPFAM" id="SSF55008">
    <property type="entry name" value="HMA, heavy metal-associated domain"/>
    <property type="match status" value="1"/>
</dbReference>
<name>A0AAV7EXJ5_ARIFI</name>
<dbReference type="InterPro" id="IPR006121">
    <property type="entry name" value="HMA_dom"/>
</dbReference>
<dbReference type="Gene3D" id="3.30.70.100">
    <property type="match status" value="1"/>
</dbReference>
<gene>
    <name evidence="2" type="ORF">H6P81_005246</name>
</gene>
<keyword evidence="3" id="KW-1185">Reference proteome</keyword>
<reference evidence="2 3" key="1">
    <citation type="submission" date="2021-07" db="EMBL/GenBank/DDBJ databases">
        <title>The Aristolochia fimbriata genome: insights into angiosperm evolution, floral development and chemical biosynthesis.</title>
        <authorList>
            <person name="Jiao Y."/>
        </authorList>
    </citation>
    <scope>NUCLEOTIDE SEQUENCE [LARGE SCALE GENOMIC DNA]</scope>
    <source>
        <strain evidence="2">IBCAS-2021</strain>
        <tissue evidence="2">Leaf</tissue>
    </source>
</reference>
<comment type="caution">
    <text evidence="2">The sequence shown here is derived from an EMBL/GenBank/DDBJ whole genome shotgun (WGS) entry which is preliminary data.</text>
</comment>
<dbReference type="InterPro" id="IPR036163">
    <property type="entry name" value="HMA_dom_sf"/>
</dbReference>
<dbReference type="Pfam" id="PF00403">
    <property type="entry name" value="HMA"/>
    <property type="match status" value="1"/>
</dbReference>
<evidence type="ECO:0000259" key="1">
    <source>
        <dbReference type="Pfam" id="PF00403"/>
    </source>
</evidence>
<dbReference type="GO" id="GO:0046872">
    <property type="term" value="F:metal ion binding"/>
    <property type="evidence" value="ECO:0007669"/>
    <property type="project" value="InterPro"/>
</dbReference>
<dbReference type="Proteomes" id="UP000825729">
    <property type="component" value="Unassembled WGS sequence"/>
</dbReference>
<sequence length="97" mass="10840">METISKQALRFSENLTLPTVQVIVVRANMSCSHCRQRVSLLLSKMNGLMDYVVDVGKREVTLRGSVNSEATGKKKPVRFPPLLGLACGCHRFDTEKF</sequence>
<organism evidence="2 3">
    <name type="scientific">Aristolochia fimbriata</name>
    <name type="common">White veined hardy Dutchman's pipe vine</name>
    <dbReference type="NCBI Taxonomy" id="158543"/>
    <lineage>
        <taxon>Eukaryota</taxon>
        <taxon>Viridiplantae</taxon>
        <taxon>Streptophyta</taxon>
        <taxon>Embryophyta</taxon>
        <taxon>Tracheophyta</taxon>
        <taxon>Spermatophyta</taxon>
        <taxon>Magnoliopsida</taxon>
        <taxon>Magnoliidae</taxon>
        <taxon>Piperales</taxon>
        <taxon>Aristolochiaceae</taxon>
        <taxon>Aristolochia</taxon>
    </lineage>
</organism>
<accession>A0AAV7EXJ5</accession>